<evidence type="ECO:0000313" key="2">
    <source>
        <dbReference type="Proteomes" id="UP001348369"/>
    </source>
</evidence>
<sequence length="348" mass="37373">MTPSDLAPRRLARDLMVRPLGVGSGTSRWAPGAVQPDDARLLGGLRRAMEAGAGEDDAKLFDTADSHRCGHAERLIGRVLREYPGHKVQVASKVGRVQGSAPHPYAGPRVRHQLEQTLENLYLDELALYTLESYDFGLGDRYLDPVIEQMLALRDLGLIRAIGLRGPGFRSSVRSIRRFLDLFDRIRPDVVWTQASGLLPLADLGDGEDLGAFAARCGVGLVIASPLAHGALAGGRADGALAAWGVSAVDRAEAVSSAVSGGFAELADRFGPFPDALVRVALRFILQRVQNAVVVVGVGDEQRVGHDVRCLGRPLSDQELAVIDEVFSRIRSAVIRPQGRATSVEVNV</sequence>
<dbReference type="Proteomes" id="UP001348369">
    <property type="component" value="Chromosome"/>
</dbReference>
<dbReference type="EMBL" id="CP109109">
    <property type="protein sequence ID" value="WSC01676.1"/>
    <property type="molecule type" value="Genomic_DNA"/>
</dbReference>
<protein>
    <submittedName>
        <fullName evidence="1">Aldo/keto reductase</fullName>
    </submittedName>
</protein>
<name>A0ACD4ZTA0_9ACTN</name>
<organism evidence="1 2">
    <name type="scientific">Streptomyces scopuliridis</name>
    <dbReference type="NCBI Taxonomy" id="452529"/>
    <lineage>
        <taxon>Bacteria</taxon>
        <taxon>Bacillati</taxon>
        <taxon>Actinomycetota</taxon>
        <taxon>Actinomycetes</taxon>
        <taxon>Kitasatosporales</taxon>
        <taxon>Streptomycetaceae</taxon>
        <taxon>Streptomyces</taxon>
    </lineage>
</organism>
<accession>A0ACD4ZTA0</accession>
<gene>
    <name evidence="1" type="ORF">OG835_34815</name>
</gene>
<reference evidence="1" key="1">
    <citation type="submission" date="2022-10" db="EMBL/GenBank/DDBJ databases">
        <title>The complete genomes of actinobacterial strains from the NBC collection.</title>
        <authorList>
            <person name="Joergensen T.S."/>
            <person name="Alvarez Arevalo M."/>
            <person name="Sterndorff E.B."/>
            <person name="Faurdal D."/>
            <person name="Vuksanovic O."/>
            <person name="Mourched A.-S."/>
            <person name="Charusanti P."/>
            <person name="Shaw S."/>
            <person name="Blin K."/>
            <person name="Weber T."/>
        </authorList>
    </citation>
    <scope>NUCLEOTIDE SEQUENCE</scope>
    <source>
        <strain evidence="1">NBC 01771</strain>
    </source>
</reference>
<keyword evidence="2" id="KW-1185">Reference proteome</keyword>
<proteinExistence type="predicted"/>
<evidence type="ECO:0000313" key="1">
    <source>
        <dbReference type="EMBL" id="WSC01676.1"/>
    </source>
</evidence>